<evidence type="ECO:0000313" key="6">
    <source>
        <dbReference type="Proteomes" id="UP000285326"/>
    </source>
</evidence>
<dbReference type="EMBL" id="MCBS01021921">
    <property type="protein sequence ID" value="RKF77476.1"/>
    <property type="molecule type" value="Genomic_DNA"/>
</dbReference>
<dbReference type="PROSITE" id="PS00022">
    <property type="entry name" value="EGF_1"/>
    <property type="match status" value="1"/>
</dbReference>
<dbReference type="PROSITE" id="PS01186">
    <property type="entry name" value="EGF_2"/>
    <property type="match status" value="1"/>
</dbReference>
<dbReference type="Proteomes" id="UP000285326">
    <property type="component" value="Unassembled WGS sequence"/>
</dbReference>
<feature type="domain" description="EGF-like" evidence="3 4">
    <location>
        <begin position="622"/>
        <end position="633"/>
    </location>
</feature>
<dbReference type="PANTHER" id="PTHR17178">
    <property type="entry name" value="SECRETORY GRANULE PROTEOGLYCAN CORE PROTEIN"/>
    <property type="match status" value="1"/>
</dbReference>
<proteinExistence type="predicted"/>
<evidence type="ECO:0000313" key="5">
    <source>
        <dbReference type="EMBL" id="RKF77476.1"/>
    </source>
</evidence>
<comment type="caution">
    <text evidence="5">The sequence shown here is derived from an EMBL/GenBank/DDBJ whole genome shotgun (WGS) entry which is preliminary data.</text>
</comment>
<evidence type="ECO:0000256" key="1">
    <source>
        <dbReference type="SAM" id="MobiDB-lite"/>
    </source>
</evidence>
<dbReference type="InterPro" id="IPR000742">
    <property type="entry name" value="EGF"/>
</dbReference>
<reference evidence="5 6" key="1">
    <citation type="journal article" date="2018" name="BMC Genomics">
        <title>Comparative genome analyses reveal sequence features reflecting distinct modes of host-adaptation between dicot and monocot powdery mildew.</title>
        <authorList>
            <person name="Wu Y."/>
            <person name="Ma X."/>
            <person name="Pan Z."/>
            <person name="Kale S.D."/>
            <person name="Song Y."/>
            <person name="King H."/>
            <person name="Zhang Q."/>
            <person name="Presley C."/>
            <person name="Deng X."/>
            <person name="Wei C.I."/>
            <person name="Xiao S."/>
        </authorList>
    </citation>
    <scope>NUCLEOTIDE SEQUENCE [LARGE SCALE GENOMIC DNA]</scope>
    <source>
        <strain evidence="5">UMSG1</strain>
    </source>
</reference>
<evidence type="ECO:0000259" key="4">
    <source>
        <dbReference type="PROSITE" id="PS01186"/>
    </source>
</evidence>
<feature type="transmembrane region" description="Helical" evidence="2">
    <location>
        <begin position="559"/>
        <end position="583"/>
    </location>
</feature>
<evidence type="ECO:0000259" key="3">
    <source>
        <dbReference type="PROSITE" id="PS00022"/>
    </source>
</evidence>
<dbReference type="PANTHER" id="PTHR17178:SF0">
    <property type="entry name" value="SERGLYCIN"/>
    <property type="match status" value="1"/>
</dbReference>
<evidence type="ECO:0000256" key="2">
    <source>
        <dbReference type="SAM" id="Phobius"/>
    </source>
</evidence>
<name>A0A420ISE8_9PEZI</name>
<keyword evidence="2" id="KW-1133">Transmembrane helix</keyword>
<organism evidence="5 6">
    <name type="scientific">Golovinomyces cichoracearum</name>
    <dbReference type="NCBI Taxonomy" id="62708"/>
    <lineage>
        <taxon>Eukaryota</taxon>
        <taxon>Fungi</taxon>
        <taxon>Dikarya</taxon>
        <taxon>Ascomycota</taxon>
        <taxon>Pezizomycotina</taxon>
        <taxon>Leotiomycetes</taxon>
        <taxon>Erysiphales</taxon>
        <taxon>Erysiphaceae</taxon>
        <taxon>Golovinomyces</taxon>
    </lineage>
</organism>
<feature type="compositionally biased region" description="Polar residues" evidence="1">
    <location>
        <begin position="156"/>
        <end position="178"/>
    </location>
</feature>
<feature type="region of interest" description="Disordered" evidence="1">
    <location>
        <begin position="156"/>
        <end position="184"/>
    </location>
</feature>
<protein>
    <recommendedName>
        <fullName evidence="3 4">EGF-like domain-containing protein</fullName>
    </recommendedName>
</protein>
<dbReference type="SUPFAM" id="SSF57196">
    <property type="entry name" value="EGF/Laminin"/>
    <property type="match status" value="1"/>
</dbReference>
<dbReference type="AlphaFoldDB" id="A0A420ISE8"/>
<keyword evidence="2" id="KW-0472">Membrane</keyword>
<sequence length="925" mass="101056">MNDYARQSLVRPTGSVAVGESPWISKRIIGSKQPRPFLLSPEKKTADVNTQYRVKLKIPIGFADSRNGGRTIKVQKTADVNTQNRVKLKIPIGSADSRNGGRTIKVQNSKLKYSARNSPGLVGKRQRKISLKKCKEPEKIMELEKPCHSIYIPTTMDLSNPQTPVEPSPKLAQNPSTVKKSELSPGLISVKSLTRSLSTSSASSIPDFPLPLAIDSNRRCSPSSRSSNRNRAFLSSYSQASLLPSPVKESVQSKNISFQSYASSDVIPSLCSESYDMLSSIQTGKGTENKVEMALKTRPHNNYQFNDFGSPIVCSKEELCLPEIVFESDSGLLSPSTPRFSYETRLYNRPRGLDGKSCSNSNLPLVSGSELSDFKEAEEKEYIGSDPNNIDDCFFLISGSDSRNLSPTPSKCYQVPEKRRSACSNINKLCKSESKENTAGLPDIICHLTKLAPFMDHEKTLKTKAQSKNNFDQKNFGNEARKKPHTFGFSRLSGSLLTVSHSRVKLPGKIIHRATYSERSNGLDDMLESDEESTTNNLPTRERRKNVKFCYFSLLGKHFIALMIILAIILAAVIFIPIFIFAFRRPNHKIYSNSLESCDTAVVTKCQNGGSSFLLDDKTCACLCTNGFIGNTCTINMSSTVYSILKIGDHNATLGSAVKRLIGDPHNKFGIPLNPGLILARLNSANLSFLAENALVTFNGKSFPEDYQRKDLGRSRISKKTLGFDSIKTESSISGTPSDLSTSSESTTTVYVTISSFSPTMKPGATNTTTTILPTITPIASSSNIPSNPDIETSQTSQANSTCLISSSASTSLAMTMTTTTVTATSTVTASNTPSSLPSYFIPNEITLEFARVATLYVVQEISLNEALNVQSSLQHIFSKKAIAYNLAKNTTLNTFSSHVTVNLIQSTLDLGNGKGVLGGYKNRE</sequence>
<gene>
    <name evidence="5" type="ORF">GcM1_219061</name>
</gene>
<keyword evidence="2" id="KW-0812">Transmembrane</keyword>
<accession>A0A420ISE8</accession>